<feature type="transmembrane region" description="Helical" evidence="7">
    <location>
        <begin position="257"/>
        <end position="274"/>
    </location>
</feature>
<feature type="compositionally biased region" description="Basic and acidic residues" evidence="8">
    <location>
        <begin position="317"/>
        <end position="334"/>
    </location>
</feature>
<comment type="similarity">
    <text evidence="1 7">Belongs to the Lgt family.</text>
</comment>
<feature type="transmembrane region" description="Helical" evidence="7">
    <location>
        <begin position="98"/>
        <end position="122"/>
    </location>
</feature>
<keyword evidence="5 7" id="KW-1133">Transmembrane helix</keyword>
<feature type="transmembrane region" description="Helical" evidence="7">
    <location>
        <begin position="129"/>
        <end position="147"/>
    </location>
</feature>
<evidence type="ECO:0000256" key="7">
    <source>
        <dbReference type="HAMAP-Rule" id="MF_01147"/>
    </source>
</evidence>
<feature type="transmembrane region" description="Helical" evidence="7">
    <location>
        <begin position="59"/>
        <end position="78"/>
    </location>
</feature>
<evidence type="ECO:0000256" key="5">
    <source>
        <dbReference type="ARBA" id="ARBA00022989"/>
    </source>
</evidence>
<dbReference type="HAMAP" id="MF_01147">
    <property type="entry name" value="Lgt"/>
    <property type="match status" value="1"/>
</dbReference>
<evidence type="ECO:0000256" key="8">
    <source>
        <dbReference type="SAM" id="MobiDB-lite"/>
    </source>
</evidence>
<keyword evidence="10" id="KW-1185">Reference proteome</keyword>
<comment type="caution">
    <text evidence="9">The sequence shown here is derived from an EMBL/GenBank/DDBJ whole genome shotgun (WGS) entry which is preliminary data.</text>
</comment>
<dbReference type="RefSeq" id="WP_367639878.1">
    <property type="nucleotide sequence ID" value="NZ_JBFNQN010000013.1"/>
</dbReference>
<dbReference type="PANTHER" id="PTHR30589:SF0">
    <property type="entry name" value="PHOSPHATIDYLGLYCEROL--PROLIPOPROTEIN DIACYLGLYCERYL TRANSFERASE"/>
    <property type="match status" value="1"/>
</dbReference>
<evidence type="ECO:0000313" key="10">
    <source>
        <dbReference type="Proteomes" id="UP001555826"/>
    </source>
</evidence>
<dbReference type="PANTHER" id="PTHR30589">
    <property type="entry name" value="PROLIPOPROTEIN DIACYLGLYCERYL TRANSFERASE"/>
    <property type="match status" value="1"/>
</dbReference>
<dbReference type="NCBIfam" id="TIGR00544">
    <property type="entry name" value="lgt"/>
    <property type="match status" value="1"/>
</dbReference>
<organism evidence="9 10">
    <name type="scientific">Kineococcus endophyticus</name>
    <dbReference type="NCBI Taxonomy" id="1181883"/>
    <lineage>
        <taxon>Bacteria</taxon>
        <taxon>Bacillati</taxon>
        <taxon>Actinomycetota</taxon>
        <taxon>Actinomycetes</taxon>
        <taxon>Kineosporiales</taxon>
        <taxon>Kineosporiaceae</taxon>
        <taxon>Kineococcus</taxon>
    </lineage>
</organism>
<evidence type="ECO:0000313" key="9">
    <source>
        <dbReference type="EMBL" id="MEW9266739.1"/>
    </source>
</evidence>
<dbReference type="Proteomes" id="UP001555826">
    <property type="component" value="Unassembled WGS sequence"/>
</dbReference>
<proteinExistence type="inferred from homology"/>
<feature type="binding site" evidence="7">
    <location>
        <position position="148"/>
    </location>
    <ligand>
        <name>a 1,2-diacyl-sn-glycero-3-phospho-(1'-sn-glycerol)</name>
        <dbReference type="ChEBI" id="CHEBI:64716"/>
    </ligand>
</feature>
<feature type="transmembrane region" description="Helical" evidence="7">
    <location>
        <begin position="227"/>
        <end position="245"/>
    </location>
</feature>
<feature type="transmembrane region" description="Helical" evidence="7">
    <location>
        <begin position="29"/>
        <end position="47"/>
    </location>
</feature>
<keyword evidence="6 7" id="KW-0472">Membrane</keyword>
<protein>
    <recommendedName>
        <fullName evidence="7">Phosphatidylglycerol--prolipoprotein diacylglyceryl transferase</fullName>
        <ecNumber evidence="7">2.5.1.145</ecNumber>
    </recommendedName>
</protein>
<dbReference type="GO" id="GO:0008961">
    <property type="term" value="F:phosphatidylglycerol-prolipoprotein diacylglyceryl transferase activity"/>
    <property type="evidence" value="ECO:0007669"/>
    <property type="project" value="UniProtKB-EC"/>
</dbReference>
<name>A0ABV3PAS4_9ACTN</name>
<comment type="pathway">
    <text evidence="7">Protein modification; lipoprotein biosynthesis (diacylglyceryl transfer).</text>
</comment>
<dbReference type="EMBL" id="JBFNQN010000013">
    <property type="protein sequence ID" value="MEW9266739.1"/>
    <property type="molecule type" value="Genomic_DNA"/>
</dbReference>
<accession>A0ABV3PAS4</accession>
<feature type="transmembrane region" description="Helical" evidence="7">
    <location>
        <begin position="198"/>
        <end position="215"/>
    </location>
</feature>
<feature type="region of interest" description="Disordered" evidence="8">
    <location>
        <begin position="287"/>
        <end position="334"/>
    </location>
</feature>
<evidence type="ECO:0000256" key="2">
    <source>
        <dbReference type="ARBA" id="ARBA00022475"/>
    </source>
</evidence>
<comment type="function">
    <text evidence="7">Catalyzes the transfer of the diacylglyceryl group from phosphatidylglycerol to the sulfhydryl group of the N-terminal cysteine of a prolipoprotein, the first step in the formation of mature lipoproteins.</text>
</comment>
<sequence>MTAAVAASVAAAIPSPTVAVWHLGPVPVRAYALCIVLGIVLGVVIAERRWRAKGGREDFILDVAVWAVPLGVVGARLYHVVTSPQAYFGAGGDPVRALYVWEGGLGIWGAIAGGALGAWIACRRGGYRFLPLADAMAPGLLVAQAAGRWGNWFNNELYGRATDVPWALTVHRWDESTGRAVLDAQGNPEVLGTFHPTFLYESLWCLLVAAVIVLADRRWSLRHGQAFFAYVALYCLGRSVFEALRIDDANHFLGLRVNQWVAGIVFLIALTAFVRSRRVNGGRAEVLERVDSSQSPPATSPDDDAANQPGGPTVTARADRPSPDRDPRPDARES</sequence>
<keyword evidence="3 7" id="KW-0808">Transferase</keyword>
<dbReference type="PROSITE" id="PS01311">
    <property type="entry name" value="LGT"/>
    <property type="match status" value="1"/>
</dbReference>
<dbReference type="Pfam" id="PF01790">
    <property type="entry name" value="LGT"/>
    <property type="match status" value="1"/>
</dbReference>
<evidence type="ECO:0000256" key="6">
    <source>
        <dbReference type="ARBA" id="ARBA00023136"/>
    </source>
</evidence>
<comment type="catalytic activity">
    <reaction evidence="7">
        <text>L-cysteinyl-[prolipoprotein] + a 1,2-diacyl-sn-glycero-3-phospho-(1'-sn-glycerol) = an S-1,2-diacyl-sn-glyceryl-L-cysteinyl-[prolipoprotein] + sn-glycerol 1-phosphate + H(+)</text>
        <dbReference type="Rhea" id="RHEA:56712"/>
        <dbReference type="Rhea" id="RHEA-COMP:14679"/>
        <dbReference type="Rhea" id="RHEA-COMP:14680"/>
        <dbReference type="ChEBI" id="CHEBI:15378"/>
        <dbReference type="ChEBI" id="CHEBI:29950"/>
        <dbReference type="ChEBI" id="CHEBI:57685"/>
        <dbReference type="ChEBI" id="CHEBI:64716"/>
        <dbReference type="ChEBI" id="CHEBI:140658"/>
        <dbReference type="EC" id="2.5.1.145"/>
    </reaction>
</comment>
<keyword evidence="4 7" id="KW-0812">Transmembrane</keyword>
<evidence type="ECO:0000256" key="4">
    <source>
        <dbReference type="ARBA" id="ARBA00022692"/>
    </source>
</evidence>
<gene>
    <name evidence="7 9" type="primary">lgt</name>
    <name evidence="9" type="ORF">AB1207_18470</name>
</gene>
<evidence type="ECO:0000256" key="1">
    <source>
        <dbReference type="ARBA" id="ARBA00007150"/>
    </source>
</evidence>
<reference evidence="9 10" key="1">
    <citation type="submission" date="2024-07" db="EMBL/GenBank/DDBJ databases">
        <authorList>
            <person name="Thanompreechachai J."/>
            <person name="Duangmal K."/>
        </authorList>
    </citation>
    <scope>NUCLEOTIDE SEQUENCE [LARGE SCALE GENOMIC DNA]</scope>
    <source>
        <strain evidence="9 10">KCTC 19886</strain>
    </source>
</reference>
<dbReference type="EC" id="2.5.1.145" evidence="7"/>
<evidence type="ECO:0000256" key="3">
    <source>
        <dbReference type="ARBA" id="ARBA00022679"/>
    </source>
</evidence>
<dbReference type="InterPro" id="IPR001640">
    <property type="entry name" value="Lgt"/>
</dbReference>
<keyword evidence="2 7" id="KW-1003">Cell membrane</keyword>
<comment type="subcellular location">
    <subcellularLocation>
        <location evidence="7">Cell membrane</location>
        <topology evidence="7">Multi-pass membrane protein</topology>
    </subcellularLocation>
</comment>